<accession>A0A9N9VJ25</accession>
<organism evidence="1 2">
    <name type="scientific">Clonostachys rhizophaga</name>
    <dbReference type="NCBI Taxonomy" id="160324"/>
    <lineage>
        <taxon>Eukaryota</taxon>
        <taxon>Fungi</taxon>
        <taxon>Dikarya</taxon>
        <taxon>Ascomycota</taxon>
        <taxon>Pezizomycotina</taxon>
        <taxon>Sordariomycetes</taxon>
        <taxon>Hypocreomycetidae</taxon>
        <taxon>Hypocreales</taxon>
        <taxon>Bionectriaceae</taxon>
        <taxon>Clonostachys</taxon>
    </lineage>
</organism>
<dbReference type="EMBL" id="CABFNQ020000726">
    <property type="protein sequence ID" value="CAH0027242.1"/>
    <property type="molecule type" value="Genomic_DNA"/>
</dbReference>
<proteinExistence type="predicted"/>
<protein>
    <submittedName>
        <fullName evidence="1">Uncharacterized protein</fullName>
    </submittedName>
</protein>
<keyword evidence="2" id="KW-1185">Reference proteome</keyword>
<gene>
    <name evidence="1" type="ORF">CRHIZ90672A_00003772</name>
</gene>
<reference evidence="1" key="1">
    <citation type="submission" date="2021-10" db="EMBL/GenBank/DDBJ databases">
        <authorList>
            <person name="Piombo E."/>
        </authorList>
    </citation>
    <scope>NUCLEOTIDE SEQUENCE</scope>
</reference>
<comment type="caution">
    <text evidence="1">The sequence shown here is derived from an EMBL/GenBank/DDBJ whole genome shotgun (WGS) entry which is preliminary data.</text>
</comment>
<sequence length="107" mass="12045">MPETHIIYVLVFAKRIPWVSTSLKENMCHFGIAPSTQFLSFNSKTSSYVERCITAAVMLVYLGSMCDKEANHILAAFGHRMMQQGLVISPAIITQYFVTMMFEDNSG</sequence>
<dbReference type="AlphaFoldDB" id="A0A9N9VJ25"/>
<evidence type="ECO:0000313" key="1">
    <source>
        <dbReference type="EMBL" id="CAH0027242.1"/>
    </source>
</evidence>
<dbReference type="Proteomes" id="UP000696573">
    <property type="component" value="Unassembled WGS sequence"/>
</dbReference>
<evidence type="ECO:0000313" key="2">
    <source>
        <dbReference type="Proteomes" id="UP000696573"/>
    </source>
</evidence>
<name>A0A9N9VJ25_9HYPO</name>